<sequence length="71" mass="8301">MTKGNEGVNLTETMKKLRTITEWFESQEEVDVEKGLEKVKEGADLIKASRERLKELENEFEEVKKKLSDEE</sequence>
<dbReference type="InterPro" id="IPR037004">
    <property type="entry name" value="Exonuc_VII_ssu_sf"/>
</dbReference>
<feature type="coiled-coil region" evidence="1">
    <location>
        <begin position="39"/>
        <end position="70"/>
    </location>
</feature>
<organism evidence="2 3">
    <name type="scientific">Candidatus Lloydbacteria bacterium RIFOXYC12_FULL_46_25</name>
    <dbReference type="NCBI Taxonomy" id="1798670"/>
    <lineage>
        <taxon>Bacteria</taxon>
        <taxon>Candidatus Lloydiibacteriota</taxon>
    </lineage>
</organism>
<evidence type="ECO:0000256" key="1">
    <source>
        <dbReference type="SAM" id="Coils"/>
    </source>
</evidence>
<dbReference type="GO" id="GO:0006308">
    <property type="term" value="P:DNA catabolic process"/>
    <property type="evidence" value="ECO:0007669"/>
    <property type="project" value="InterPro"/>
</dbReference>
<gene>
    <name evidence="2" type="ORF">A2494_03290</name>
</gene>
<dbReference type="SUPFAM" id="SSF116842">
    <property type="entry name" value="XseB-like"/>
    <property type="match status" value="1"/>
</dbReference>
<dbReference type="Gene3D" id="1.10.287.1040">
    <property type="entry name" value="Exonuclease VII, small subunit"/>
    <property type="match status" value="1"/>
</dbReference>
<protein>
    <submittedName>
        <fullName evidence="2">Uncharacterized protein</fullName>
    </submittedName>
</protein>
<evidence type="ECO:0000313" key="2">
    <source>
        <dbReference type="EMBL" id="OGZ18069.1"/>
    </source>
</evidence>
<dbReference type="Proteomes" id="UP000178106">
    <property type="component" value="Unassembled WGS sequence"/>
</dbReference>
<proteinExistence type="predicted"/>
<reference evidence="2 3" key="1">
    <citation type="journal article" date="2016" name="Nat. Commun.">
        <title>Thousands of microbial genomes shed light on interconnected biogeochemical processes in an aquifer system.</title>
        <authorList>
            <person name="Anantharaman K."/>
            <person name="Brown C.T."/>
            <person name="Hug L.A."/>
            <person name="Sharon I."/>
            <person name="Castelle C.J."/>
            <person name="Probst A.J."/>
            <person name="Thomas B.C."/>
            <person name="Singh A."/>
            <person name="Wilkins M.J."/>
            <person name="Karaoz U."/>
            <person name="Brodie E.L."/>
            <person name="Williams K.H."/>
            <person name="Hubbard S.S."/>
            <person name="Banfield J.F."/>
        </authorList>
    </citation>
    <scope>NUCLEOTIDE SEQUENCE [LARGE SCALE GENOMIC DNA]</scope>
</reference>
<evidence type="ECO:0000313" key="3">
    <source>
        <dbReference type="Proteomes" id="UP000178106"/>
    </source>
</evidence>
<dbReference type="GO" id="GO:0009318">
    <property type="term" value="C:exodeoxyribonuclease VII complex"/>
    <property type="evidence" value="ECO:0007669"/>
    <property type="project" value="InterPro"/>
</dbReference>
<keyword evidence="1" id="KW-0175">Coiled coil</keyword>
<accession>A0A1G2DWV4</accession>
<dbReference type="AlphaFoldDB" id="A0A1G2DWV4"/>
<name>A0A1G2DWV4_9BACT</name>
<comment type="caution">
    <text evidence="2">The sequence shown here is derived from an EMBL/GenBank/DDBJ whole genome shotgun (WGS) entry which is preliminary data.</text>
</comment>
<dbReference type="EMBL" id="MHLU01000112">
    <property type="protein sequence ID" value="OGZ18069.1"/>
    <property type="molecule type" value="Genomic_DNA"/>
</dbReference>
<dbReference type="GO" id="GO:0008855">
    <property type="term" value="F:exodeoxyribonuclease VII activity"/>
    <property type="evidence" value="ECO:0007669"/>
    <property type="project" value="InterPro"/>
</dbReference>